<comment type="similarity">
    <text evidence="2">Belongs to the glycosyl hydrolase 47 family.</text>
</comment>
<keyword evidence="6" id="KW-1185">Reference proteome</keyword>
<organism evidence="5 6">
    <name type="scientific">Echinococcus granulosus</name>
    <name type="common">Hydatid tapeworm</name>
    <dbReference type="NCBI Taxonomy" id="6210"/>
    <lineage>
        <taxon>Eukaryota</taxon>
        <taxon>Metazoa</taxon>
        <taxon>Spiralia</taxon>
        <taxon>Lophotrochozoa</taxon>
        <taxon>Platyhelminthes</taxon>
        <taxon>Cestoda</taxon>
        <taxon>Eucestoda</taxon>
        <taxon>Cyclophyllidea</taxon>
        <taxon>Taeniidae</taxon>
        <taxon>Echinococcus</taxon>
        <taxon>Echinococcus granulosus group</taxon>
    </lineage>
</organism>
<gene>
    <name evidence="5" type="ORF">EGR_02903</name>
</gene>
<accession>W6ULY9</accession>
<dbReference type="GO" id="GO:0004571">
    <property type="term" value="F:mannosyl-oligosaccharide 1,2-alpha-mannosidase activity"/>
    <property type="evidence" value="ECO:0007669"/>
    <property type="project" value="InterPro"/>
</dbReference>
<dbReference type="Gene3D" id="1.50.10.10">
    <property type="match status" value="2"/>
</dbReference>
<dbReference type="GO" id="GO:0044322">
    <property type="term" value="C:endoplasmic reticulum quality control compartment"/>
    <property type="evidence" value="ECO:0007669"/>
    <property type="project" value="GOC"/>
</dbReference>
<reference evidence="5 6" key="1">
    <citation type="journal article" date="2013" name="Nat. Genet.">
        <title>The genome of the hydatid tapeworm Echinococcus granulosus.</title>
        <authorList>
            <person name="Zheng H."/>
            <person name="Zhang W."/>
            <person name="Zhang L."/>
            <person name="Zhang Z."/>
            <person name="Li J."/>
            <person name="Lu G."/>
            <person name="Zhu Y."/>
            <person name="Wang Y."/>
            <person name="Huang Y."/>
            <person name="Liu J."/>
            <person name="Kang H."/>
            <person name="Chen J."/>
            <person name="Wang L."/>
            <person name="Chen A."/>
            <person name="Yu S."/>
            <person name="Gao Z."/>
            <person name="Jin L."/>
            <person name="Gu W."/>
            <person name="Wang Z."/>
            <person name="Zhao L."/>
            <person name="Shi B."/>
            <person name="Wen H."/>
            <person name="Lin R."/>
            <person name="Jones M.K."/>
            <person name="Brejova B."/>
            <person name="Vinar T."/>
            <person name="Zhao G."/>
            <person name="McManus D.P."/>
            <person name="Chen Z."/>
            <person name="Zhou Y."/>
            <person name="Wang S."/>
        </authorList>
    </citation>
    <scope>NUCLEOTIDE SEQUENCE [LARGE SCALE GENOMIC DNA]</scope>
</reference>
<sequence length="304" mass="34517">MLLLPIQTWDRKLTTVWFALMHEETFFTMLPPFLLMFLQLVRSIQPAISVSPSTESEKMLLKIREMFDFGYSNYMKYAYPEDELDPIHCRGRGPDLTDRNNININDALGDYQLTLVDSLDSLAGTPTGIPFPRIHLGWRSVETLGREDSCLAGAGTLLLEMGTLSLLLQDPQYATLARNVVLRLWNYRSPDTGLLGTDINIYTGEWINSMSGVGAGQDSFYEYLLKSGILFDDSELIQMFEESLRNLRRRLCGASSVHHCACPEGHPPVYWNTDMFTGEVVNTWVDTLQSVWPGILMSKNMRLV</sequence>
<evidence type="ECO:0000313" key="6">
    <source>
        <dbReference type="Proteomes" id="UP000019149"/>
    </source>
</evidence>
<dbReference type="RefSeq" id="XP_024353347.1">
    <property type="nucleotide sequence ID" value="XM_024492152.1"/>
</dbReference>
<dbReference type="STRING" id="6210.W6ULY9"/>
<dbReference type="PANTHER" id="PTHR45679:SF5">
    <property type="entry name" value="ER DEGRADATION-ENHANCING ALPHA-MANNOSIDASE-LIKE PROTEIN 1"/>
    <property type="match status" value="1"/>
</dbReference>
<dbReference type="GeneID" id="36338618"/>
<dbReference type="GO" id="GO:0016020">
    <property type="term" value="C:membrane"/>
    <property type="evidence" value="ECO:0007669"/>
    <property type="project" value="InterPro"/>
</dbReference>
<evidence type="ECO:0000256" key="4">
    <source>
        <dbReference type="ARBA" id="ARBA00023180"/>
    </source>
</evidence>
<protein>
    <submittedName>
        <fullName evidence="5">ER degradation-enhancing alpha-mannosidase-like protein</fullName>
    </submittedName>
</protein>
<dbReference type="InterPro" id="IPR012341">
    <property type="entry name" value="6hp_glycosidase-like_sf"/>
</dbReference>
<dbReference type="SUPFAM" id="SSF48225">
    <property type="entry name" value="Seven-hairpin glycosidases"/>
    <property type="match status" value="1"/>
</dbReference>
<dbReference type="CTD" id="36338618"/>
<keyword evidence="3" id="KW-0256">Endoplasmic reticulum</keyword>
<evidence type="ECO:0000256" key="1">
    <source>
        <dbReference type="ARBA" id="ARBA00004240"/>
    </source>
</evidence>
<dbReference type="EMBL" id="APAU02000014">
    <property type="protein sequence ID" value="EUB62151.1"/>
    <property type="molecule type" value="Genomic_DNA"/>
</dbReference>
<dbReference type="Proteomes" id="UP000019149">
    <property type="component" value="Unassembled WGS sequence"/>
</dbReference>
<keyword evidence="4" id="KW-0325">Glycoprotein</keyword>
<dbReference type="PANTHER" id="PTHR45679">
    <property type="entry name" value="ER DEGRADATION-ENHANCING ALPHA-MANNOSIDASE-LIKE PROTEIN 2"/>
    <property type="match status" value="1"/>
</dbReference>
<proteinExistence type="inferred from homology"/>
<dbReference type="KEGG" id="egl:EGR_02903"/>
<name>W6ULY9_ECHGR</name>
<evidence type="ECO:0000256" key="3">
    <source>
        <dbReference type="ARBA" id="ARBA00022824"/>
    </source>
</evidence>
<dbReference type="GO" id="GO:0005975">
    <property type="term" value="P:carbohydrate metabolic process"/>
    <property type="evidence" value="ECO:0007669"/>
    <property type="project" value="InterPro"/>
</dbReference>
<dbReference type="GO" id="GO:0005509">
    <property type="term" value="F:calcium ion binding"/>
    <property type="evidence" value="ECO:0007669"/>
    <property type="project" value="InterPro"/>
</dbReference>
<comment type="subcellular location">
    <subcellularLocation>
        <location evidence="1">Endoplasmic reticulum</location>
    </subcellularLocation>
</comment>
<dbReference type="AlphaFoldDB" id="W6ULY9"/>
<evidence type="ECO:0000313" key="5">
    <source>
        <dbReference type="EMBL" id="EUB62151.1"/>
    </source>
</evidence>
<dbReference type="OrthoDB" id="8118055at2759"/>
<dbReference type="InterPro" id="IPR044674">
    <property type="entry name" value="EDEM1/2/3"/>
</dbReference>
<dbReference type="GO" id="GO:1904380">
    <property type="term" value="P:endoplasmic reticulum mannose trimming"/>
    <property type="evidence" value="ECO:0007669"/>
    <property type="project" value="InterPro"/>
</dbReference>
<evidence type="ECO:0000256" key="2">
    <source>
        <dbReference type="ARBA" id="ARBA00007658"/>
    </source>
</evidence>
<comment type="caution">
    <text evidence="5">The sequence shown here is derived from an EMBL/GenBank/DDBJ whole genome shotgun (WGS) entry which is preliminary data.</text>
</comment>
<dbReference type="InterPro" id="IPR001382">
    <property type="entry name" value="Glyco_hydro_47"/>
</dbReference>
<dbReference type="Pfam" id="PF01532">
    <property type="entry name" value="Glyco_hydro_47"/>
    <property type="match status" value="2"/>
</dbReference>
<dbReference type="InterPro" id="IPR036026">
    <property type="entry name" value="Seven-hairpin_glycosidases"/>
</dbReference>